<dbReference type="Gene3D" id="3.30.760.10">
    <property type="entry name" value="RNA Cap, Translation Initiation Factor Eif4e"/>
    <property type="match status" value="1"/>
</dbReference>
<dbReference type="InterPro" id="IPR015034">
    <property type="entry name" value="Bles03"/>
</dbReference>
<proteinExistence type="inferred from homology"/>
<accession>A0A2H3BTM9</accession>
<feature type="region of interest" description="Disordered" evidence="3">
    <location>
        <begin position="1"/>
        <end position="25"/>
    </location>
</feature>
<evidence type="ECO:0000256" key="1">
    <source>
        <dbReference type="ARBA" id="ARBA00010568"/>
    </source>
</evidence>
<keyword evidence="5" id="KW-1185">Reference proteome</keyword>
<organism evidence="4 5">
    <name type="scientific">Armillaria solidipes</name>
    <dbReference type="NCBI Taxonomy" id="1076256"/>
    <lineage>
        <taxon>Eukaryota</taxon>
        <taxon>Fungi</taxon>
        <taxon>Dikarya</taxon>
        <taxon>Basidiomycota</taxon>
        <taxon>Agaricomycotina</taxon>
        <taxon>Agaricomycetes</taxon>
        <taxon>Agaricomycetidae</taxon>
        <taxon>Agaricales</taxon>
        <taxon>Marasmiineae</taxon>
        <taxon>Physalacriaceae</taxon>
        <taxon>Armillaria</taxon>
    </lineage>
</organism>
<comment type="similarity">
    <text evidence="1">Belongs to the UPF0696 family.</text>
</comment>
<protein>
    <recommendedName>
        <fullName evidence="6">DUF1917-domain-containing protein</fullName>
    </recommendedName>
</protein>
<sequence>MASTELRQEDSMSSKNPYAWSKSSEPDISLDHFLTKYRPSMVRDDGMKPWLWVRAREPSEERTVEGETAAIAQAAVVLEEATEKVQSIQNDASIPVRSNKKTGAKSKKEVREQVQAEAAEKLKEIAIKNGYTCGKWLVFASSEKVDSIWSSVARSLVDGPLSKTLAYCTKVATCPADEKPNYQHVLCIYMPNVYDKDVVTEVMKVLLRHHGLNLSGVKTDLYTDLSIDSKHPSGIPSTIWKATSLMKDTEIKELRGAFFDELAAKPKDSGPSPMPNEQEKSSETAQPDEEKPKPKPKAKLKKMQRDTFVSDDDEEDAEEEEKRKEELKKKMAKTRKRDDSDDEEKPKKKTAKM</sequence>
<dbReference type="EMBL" id="KZ293419">
    <property type="protein sequence ID" value="PBK74189.1"/>
    <property type="molecule type" value="Genomic_DNA"/>
</dbReference>
<evidence type="ECO:0000313" key="4">
    <source>
        <dbReference type="EMBL" id="PBK74189.1"/>
    </source>
</evidence>
<reference evidence="5" key="1">
    <citation type="journal article" date="2017" name="Nat. Ecol. Evol.">
        <title>Genome expansion and lineage-specific genetic innovations in the forest pathogenic fungi Armillaria.</title>
        <authorList>
            <person name="Sipos G."/>
            <person name="Prasanna A.N."/>
            <person name="Walter M.C."/>
            <person name="O'Connor E."/>
            <person name="Balint B."/>
            <person name="Krizsan K."/>
            <person name="Kiss B."/>
            <person name="Hess J."/>
            <person name="Varga T."/>
            <person name="Slot J."/>
            <person name="Riley R."/>
            <person name="Boka B."/>
            <person name="Rigling D."/>
            <person name="Barry K."/>
            <person name="Lee J."/>
            <person name="Mihaltcheva S."/>
            <person name="LaButti K."/>
            <person name="Lipzen A."/>
            <person name="Waldron R."/>
            <person name="Moloney N.M."/>
            <person name="Sperisen C."/>
            <person name="Kredics L."/>
            <person name="Vagvoelgyi C."/>
            <person name="Patrignani A."/>
            <person name="Fitzpatrick D."/>
            <person name="Nagy I."/>
            <person name="Doyle S."/>
            <person name="Anderson J.B."/>
            <person name="Grigoriev I.V."/>
            <person name="Gueldener U."/>
            <person name="Muensterkoetter M."/>
            <person name="Nagy L.G."/>
        </authorList>
    </citation>
    <scope>NUCLEOTIDE SEQUENCE [LARGE SCALE GENOMIC DNA]</scope>
    <source>
        <strain evidence="5">28-4</strain>
    </source>
</reference>
<name>A0A2H3BTM9_9AGAR</name>
<dbReference type="PANTHER" id="PTHR31977">
    <property type="entry name" value="UPF0696 PROTEIN C11ORF68"/>
    <property type="match status" value="1"/>
</dbReference>
<evidence type="ECO:0000313" key="5">
    <source>
        <dbReference type="Proteomes" id="UP000218334"/>
    </source>
</evidence>
<evidence type="ECO:0000256" key="3">
    <source>
        <dbReference type="SAM" id="MobiDB-lite"/>
    </source>
</evidence>
<gene>
    <name evidence="4" type="ORF">ARMSODRAFT_951781</name>
</gene>
<dbReference type="AlphaFoldDB" id="A0A2H3BTM9"/>
<dbReference type="Pfam" id="PF08939">
    <property type="entry name" value="Bles03"/>
    <property type="match status" value="1"/>
</dbReference>
<feature type="compositionally biased region" description="Basic and acidic residues" evidence="3">
    <location>
        <begin position="1"/>
        <end position="12"/>
    </location>
</feature>
<feature type="region of interest" description="Disordered" evidence="3">
    <location>
        <begin position="263"/>
        <end position="353"/>
    </location>
</feature>
<dbReference type="InterPro" id="IPR023398">
    <property type="entry name" value="TIF_eIF4e-like"/>
</dbReference>
<feature type="compositionally biased region" description="Acidic residues" evidence="3">
    <location>
        <begin position="309"/>
        <end position="319"/>
    </location>
</feature>
<feature type="coiled-coil region" evidence="2">
    <location>
        <begin position="71"/>
        <end position="124"/>
    </location>
</feature>
<dbReference type="STRING" id="1076256.A0A2H3BTM9"/>
<evidence type="ECO:0000256" key="2">
    <source>
        <dbReference type="SAM" id="Coils"/>
    </source>
</evidence>
<evidence type="ECO:0008006" key="6">
    <source>
        <dbReference type="Google" id="ProtNLM"/>
    </source>
</evidence>
<dbReference type="SUPFAM" id="SSF55418">
    <property type="entry name" value="eIF4e-like"/>
    <property type="match status" value="1"/>
</dbReference>
<keyword evidence="2" id="KW-0175">Coiled coil</keyword>
<dbReference type="PANTHER" id="PTHR31977:SF1">
    <property type="entry name" value="UPF0696 PROTEIN C11ORF68"/>
    <property type="match status" value="1"/>
</dbReference>
<feature type="compositionally biased region" description="Basic and acidic residues" evidence="3">
    <location>
        <begin position="277"/>
        <end position="293"/>
    </location>
</feature>
<feature type="compositionally biased region" description="Basic and acidic residues" evidence="3">
    <location>
        <begin position="320"/>
        <end position="329"/>
    </location>
</feature>
<dbReference type="Proteomes" id="UP000218334">
    <property type="component" value="Unassembled WGS sequence"/>
</dbReference>